<accession>A0A1H4PTJ6</accession>
<evidence type="ECO:0000313" key="3">
    <source>
        <dbReference type="Proteomes" id="UP000198609"/>
    </source>
</evidence>
<reference evidence="3" key="1">
    <citation type="submission" date="2016-10" db="EMBL/GenBank/DDBJ databases">
        <authorList>
            <person name="Varghese N."/>
            <person name="Submissions S."/>
        </authorList>
    </citation>
    <scope>NUCLEOTIDE SEQUENCE [LARGE SCALE GENOMIC DNA]</scope>
    <source>
        <strain evidence="3">DSM 40318</strain>
    </source>
</reference>
<dbReference type="EMBL" id="FNST01000002">
    <property type="protein sequence ID" value="SEC10689.1"/>
    <property type="molecule type" value="Genomic_DNA"/>
</dbReference>
<feature type="region of interest" description="Disordered" evidence="1">
    <location>
        <begin position="309"/>
        <end position="335"/>
    </location>
</feature>
<evidence type="ECO:0008006" key="4">
    <source>
        <dbReference type="Google" id="ProtNLM"/>
    </source>
</evidence>
<organism evidence="2 3">
    <name type="scientific">Streptomyces melanosporofaciens</name>
    <dbReference type="NCBI Taxonomy" id="67327"/>
    <lineage>
        <taxon>Bacteria</taxon>
        <taxon>Bacillati</taxon>
        <taxon>Actinomycetota</taxon>
        <taxon>Actinomycetes</taxon>
        <taxon>Kitasatosporales</taxon>
        <taxon>Streptomycetaceae</taxon>
        <taxon>Streptomyces</taxon>
        <taxon>Streptomyces violaceusniger group</taxon>
    </lineage>
</organism>
<name>A0A1H4PTJ6_STRMJ</name>
<dbReference type="AlphaFoldDB" id="A0A1H4PTJ6"/>
<evidence type="ECO:0000256" key="1">
    <source>
        <dbReference type="SAM" id="MobiDB-lite"/>
    </source>
</evidence>
<dbReference type="Pfam" id="PF11228">
    <property type="entry name" value="DUF3027"/>
    <property type="match status" value="1"/>
</dbReference>
<gene>
    <name evidence="2" type="ORF">SAMN04490356_2924</name>
</gene>
<dbReference type="Proteomes" id="UP000198609">
    <property type="component" value="Unassembled WGS sequence"/>
</dbReference>
<proteinExistence type="predicted"/>
<keyword evidence="3" id="KW-1185">Reference proteome</keyword>
<evidence type="ECO:0000313" key="2">
    <source>
        <dbReference type="EMBL" id="SEC10689.1"/>
    </source>
</evidence>
<protein>
    <recommendedName>
        <fullName evidence="4">DUF3027 domain-containing protein</fullName>
    </recommendedName>
</protein>
<dbReference type="InterPro" id="IPR021391">
    <property type="entry name" value="DUF3027"/>
</dbReference>
<sequence>MVRSVRGPAFRPYGWRTRSDGCDGVEERIDPVSAMRSRTPDRLCAEAVELAREAAMEAAFPGKVGDYLGAVAEGDRVVTHLFESPDPGYRGWRWAVTVTRASRAKAVTLDETVLLPGPDALLAPEWVPWSERLRPGDMGPGDLLPTEAEDLRLEPGYTGEDIPPPNSVVSEEMQQLAAVEEADVTAGAPVAQTAAPKTGSIAAVAEELGMRRARVLSRYGLHVAADRWDEAYGSQTPMAQAAPGTCATCGFLMPLGGSLGQAFGVCANEFSPADGRVVSLSYGCGAHSEAAVMPKPPRPSAPVVDETVVEPLPLHPDRASGSVEADTPPEELGHS</sequence>